<proteinExistence type="predicted"/>
<name>A0AAV4NEV7_CAEEX</name>
<dbReference type="AlphaFoldDB" id="A0AAV4NEV7"/>
<dbReference type="Proteomes" id="UP001054945">
    <property type="component" value="Unassembled WGS sequence"/>
</dbReference>
<protein>
    <submittedName>
        <fullName evidence="1">Uncharacterized protein</fullName>
    </submittedName>
</protein>
<organism evidence="1 2">
    <name type="scientific">Caerostris extrusa</name>
    <name type="common">Bark spider</name>
    <name type="synonym">Caerostris bankana</name>
    <dbReference type="NCBI Taxonomy" id="172846"/>
    <lineage>
        <taxon>Eukaryota</taxon>
        <taxon>Metazoa</taxon>
        <taxon>Ecdysozoa</taxon>
        <taxon>Arthropoda</taxon>
        <taxon>Chelicerata</taxon>
        <taxon>Arachnida</taxon>
        <taxon>Araneae</taxon>
        <taxon>Araneomorphae</taxon>
        <taxon>Entelegynae</taxon>
        <taxon>Araneoidea</taxon>
        <taxon>Araneidae</taxon>
        <taxon>Caerostris</taxon>
    </lineage>
</organism>
<reference evidence="1 2" key="1">
    <citation type="submission" date="2021-06" db="EMBL/GenBank/DDBJ databases">
        <title>Caerostris extrusa draft genome.</title>
        <authorList>
            <person name="Kono N."/>
            <person name="Arakawa K."/>
        </authorList>
    </citation>
    <scope>NUCLEOTIDE SEQUENCE [LARGE SCALE GENOMIC DNA]</scope>
</reference>
<accession>A0AAV4NEV7</accession>
<evidence type="ECO:0000313" key="2">
    <source>
        <dbReference type="Proteomes" id="UP001054945"/>
    </source>
</evidence>
<gene>
    <name evidence="1" type="ORF">CEXT_446651</name>
</gene>
<sequence length="90" mass="10266">MGGLNLVLQQRIPGKEDQRRPLFDPLRPTHFCDIDKGPHRDHCCIRDHVRGQSGGKPSVAGLIKIDIRALYAYLDEQLFLRHHPALYVQG</sequence>
<evidence type="ECO:0000313" key="1">
    <source>
        <dbReference type="EMBL" id="GIX82398.1"/>
    </source>
</evidence>
<dbReference type="EMBL" id="BPLR01020778">
    <property type="protein sequence ID" value="GIX82398.1"/>
    <property type="molecule type" value="Genomic_DNA"/>
</dbReference>
<keyword evidence="2" id="KW-1185">Reference proteome</keyword>
<comment type="caution">
    <text evidence="1">The sequence shown here is derived from an EMBL/GenBank/DDBJ whole genome shotgun (WGS) entry which is preliminary data.</text>
</comment>